<comment type="caution">
    <text evidence="2">The sequence shown here is derived from an EMBL/GenBank/DDBJ whole genome shotgun (WGS) entry which is preliminary data.</text>
</comment>
<protein>
    <recommendedName>
        <fullName evidence="1">Glycosyl transferase family 25 domain-containing protein</fullName>
    </recommendedName>
</protein>
<proteinExistence type="predicted"/>
<keyword evidence="3" id="KW-1185">Reference proteome</keyword>
<dbReference type="EMBL" id="BAAFZP010000001">
    <property type="protein sequence ID" value="GAB1582555.1"/>
    <property type="molecule type" value="Genomic_DNA"/>
</dbReference>
<evidence type="ECO:0000259" key="1">
    <source>
        <dbReference type="Pfam" id="PF01755"/>
    </source>
</evidence>
<name>A0ABQ0H0W4_9HYPH</name>
<evidence type="ECO:0000313" key="2">
    <source>
        <dbReference type="EMBL" id="GAB1582555.1"/>
    </source>
</evidence>
<organism evidence="2 3">
    <name type="scientific">Phyllobacterium phragmitis</name>
    <dbReference type="NCBI Taxonomy" id="2670329"/>
    <lineage>
        <taxon>Bacteria</taxon>
        <taxon>Pseudomonadati</taxon>
        <taxon>Pseudomonadota</taxon>
        <taxon>Alphaproteobacteria</taxon>
        <taxon>Hyphomicrobiales</taxon>
        <taxon>Phyllobacteriaceae</taxon>
        <taxon>Phyllobacterium</taxon>
    </lineage>
</organism>
<dbReference type="RefSeq" id="WP_407865164.1">
    <property type="nucleotide sequence ID" value="NZ_BAAFZP010000001.1"/>
</dbReference>
<gene>
    <name evidence="2" type="ORF">PPNSA23_24980</name>
</gene>
<accession>A0ABQ0H0W4</accession>
<dbReference type="InterPro" id="IPR002654">
    <property type="entry name" value="Glyco_trans_25"/>
</dbReference>
<dbReference type="Proteomes" id="UP001628091">
    <property type="component" value="Unassembled WGS sequence"/>
</dbReference>
<feature type="domain" description="Glycosyl transferase family 25" evidence="1">
    <location>
        <begin position="4"/>
        <end position="121"/>
    </location>
</feature>
<sequence>MRAKAFVIHLARAEARRPQVEKLINEIGLSAQIIDAVDANALSASDVDAVYRSGLHRPAYPFALRQTEIACFLSHRKAWQAIIDQDLDAGLIVEDDVQPDAQWFTPVLMAALKTIQPRDLIRFPCTARGEKGPKVAEMGEVSIIAPRSPGLGMQMQLVGREAAALLLDLTKQFDRPVDTTMQMRWINVVRVLSARPICIREISRSLGGTVVQNKSKTWASIINREIRRPLYRASVAVRNSLAKSPVSHVFYATVIVDTLQARLL</sequence>
<dbReference type="CDD" id="cd06532">
    <property type="entry name" value="Glyco_transf_25"/>
    <property type="match status" value="1"/>
</dbReference>
<evidence type="ECO:0000313" key="3">
    <source>
        <dbReference type="Proteomes" id="UP001628091"/>
    </source>
</evidence>
<dbReference type="Pfam" id="PF01755">
    <property type="entry name" value="Glyco_transf_25"/>
    <property type="match status" value="1"/>
</dbReference>
<reference evidence="2 3" key="1">
    <citation type="submission" date="2024-10" db="EMBL/GenBank/DDBJ databases">
        <title>Isolation, draft genome sequencing and identification of Phyllobacterium sp. NSA23, isolated from leaf soil.</title>
        <authorList>
            <person name="Akita H."/>
        </authorList>
    </citation>
    <scope>NUCLEOTIDE SEQUENCE [LARGE SCALE GENOMIC DNA]</scope>
    <source>
        <strain evidence="2 3">NSA23</strain>
    </source>
</reference>